<evidence type="ECO:0000259" key="11">
    <source>
        <dbReference type="PROSITE" id="PS50885"/>
    </source>
</evidence>
<dbReference type="GO" id="GO:0000155">
    <property type="term" value="F:phosphorelay sensor kinase activity"/>
    <property type="evidence" value="ECO:0007669"/>
    <property type="project" value="TreeGrafter"/>
</dbReference>
<evidence type="ECO:0000259" key="10">
    <source>
        <dbReference type="PROSITE" id="PS50109"/>
    </source>
</evidence>
<comment type="catalytic activity">
    <reaction evidence="1">
        <text>ATP + protein L-histidine = ADP + protein N-phospho-L-histidine.</text>
        <dbReference type="EC" id="2.7.13.3"/>
    </reaction>
</comment>
<comment type="caution">
    <text evidence="12">The sequence shown here is derived from an EMBL/GenBank/DDBJ whole genome shotgun (WGS) entry which is preliminary data.</text>
</comment>
<dbReference type="RefSeq" id="WP_154416988.1">
    <property type="nucleotide sequence ID" value="NZ_CALXOB010000031.1"/>
</dbReference>
<evidence type="ECO:0000313" key="12">
    <source>
        <dbReference type="EMBL" id="MST96082.1"/>
    </source>
</evidence>
<evidence type="ECO:0000256" key="8">
    <source>
        <dbReference type="SAM" id="MobiDB-lite"/>
    </source>
</evidence>
<dbReference type="PANTHER" id="PTHR45528:SF10">
    <property type="entry name" value="METHYL-ACCEPTING CHEMOTAXIS PROTEIN"/>
    <property type="match status" value="1"/>
</dbReference>
<dbReference type="SMART" id="SM00304">
    <property type="entry name" value="HAMP"/>
    <property type="match status" value="1"/>
</dbReference>
<dbReference type="PROSITE" id="PS50885">
    <property type="entry name" value="HAMP"/>
    <property type="match status" value="1"/>
</dbReference>
<dbReference type="SUPFAM" id="SSF52172">
    <property type="entry name" value="CheY-like"/>
    <property type="match status" value="1"/>
</dbReference>
<dbReference type="EMBL" id="VUNS01000002">
    <property type="protein sequence ID" value="MST96082.1"/>
    <property type="molecule type" value="Genomic_DNA"/>
</dbReference>
<feature type="domain" description="Histidine kinase" evidence="10">
    <location>
        <begin position="156"/>
        <end position="382"/>
    </location>
</feature>
<keyword evidence="7 9" id="KW-0472">Membrane</keyword>
<comment type="subcellular location">
    <subcellularLocation>
        <location evidence="2">Membrane</location>
        <topology evidence="2">Multi-pass membrane protein</topology>
    </subcellularLocation>
</comment>
<evidence type="ECO:0000256" key="6">
    <source>
        <dbReference type="ARBA" id="ARBA00022777"/>
    </source>
</evidence>
<evidence type="ECO:0000256" key="2">
    <source>
        <dbReference type="ARBA" id="ARBA00004141"/>
    </source>
</evidence>
<evidence type="ECO:0000256" key="4">
    <source>
        <dbReference type="ARBA" id="ARBA00022553"/>
    </source>
</evidence>
<evidence type="ECO:0000256" key="9">
    <source>
        <dbReference type="SAM" id="Phobius"/>
    </source>
</evidence>
<evidence type="ECO:0000256" key="3">
    <source>
        <dbReference type="ARBA" id="ARBA00012438"/>
    </source>
</evidence>
<keyword evidence="4" id="KW-0597">Phosphoprotein</keyword>
<dbReference type="InterPro" id="IPR011006">
    <property type="entry name" value="CheY-like_superfamily"/>
</dbReference>
<keyword evidence="6 12" id="KW-0418">Kinase</keyword>
<dbReference type="Gene3D" id="1.10.287.130">
    <property type="match status" value="1"/>
</dbReference>
<dbReference type="InterPro" id="IPR036890">
    <property type="entry name" value="HATPase_C_sf"/>
</dbReference>
<dbReference type="InterPro" id="IPR003660">
    <property type="entry name" value="HAMP_dom"/>
</dbReference>
<feature type="transmembrane region" description="Helical" evidence="9">
    <location>
        <begin position="7"/>
        <end position="28"/>
    </location>
</feature>
<keyword evidence="9" id="KW-1133">Transmembrane helix</keyword>
<dbReference type="EC" id="2.7.13.3" evidence="3"/>
<accession>A0A844FZD6</accession>
<dbReference type="Gene3D" id="3.30.565.10">
    <property type="entry name" value="Histidine kinase-like ATPase, C-terminal domain"/>
    <property type="match status" value="1"/>
</dbReference>
<evidence type="ECO:0000313" key="13">
    <source>
        <dbReference type="Proteomes" id="UP000435649"/>
    </source>
</evidence>
<dbReference type="InterPro" id="IPR005467">
    <property type="entry name" value="His_kinase_dom"/>
</dbReference>
<sequence length="545" mass="60181">MKIVRKISTCIFLLGFLCGVCAIPIVILGLPELTNIYRSRVDTNLGDWVAILGLGGVLLGFFITVLILIRVIRQVVLPVRIAAEFADKLANGEFPDRLSEERKANDEIQTLYTALNLLRDRQQNLNSKLKLSLSREADMRRGAESYSLLQLKIIARMLPEMRIPLGSIKGFSRILMLELESGKPDRAEIGRLLEETGHRVGALSRQIDRLVDIAELDRDRWERAEVVEFDTAEFMRELVAFNQISLQEREVMLVNHFSASAPERLVLDRELLHQLLIIMILAVGRAAAAGETLVVSCLHEENKIIFEVRDSKHAPLREPLAEQYRRFEESDGADGVAADALSVPILGLVFARDLAAKLGGVLRVSSSAQAGAVLRFELSDSCAATGGESRRVHSSGRAPVKRGAHAKEEPEEPGQGRVLRVLHGTEVADAPLLLRRLLGAGNIEVCSFSTAEELVEQAGQESFDGLILSPTLKNCELSELIGELRRVSGRRDLAAVVISSSFPDELRNELQMLDRVFLLNVPVNFALLSRILRESAGAGKRTQAS</sequence>
<reference evidence="12 13" key="1">
    <citation type="submission" date="2019-08" db="EMBL/GenBank/DDBJ databases">
        <title>In-depth cultivation of the pig gut microbiome towards novel bacterial diversity and tailored functional studies.</title>
        <authorList>
            <person name="Wylensek D."/>
            <person name="Hitch T.C.A."/>
            <person name="Clavel T."/>
        </authorList>
    </citation>
    <scope>NUCLEOTIDE SEQUENCE [LARGE SCALE GENOMIC DNA]</scope>
    <source>
        <strain evidence="12 13">BBE-744-WT-12</strain>
    </source>
</reference>
<feature type="transmembrane region" description="Helical" evidence="9">
    <location>
        <begin position="48"/>
        <end position="72"/>
    </location>
</feature>
<evidence type="ECO:0000256" key="1">
    <source>
        <dbReference type="ARBA" id="ARBA00000085"/>
    </source>
</evidence>
<name>A0A844FZD6_9BACT</name>
<dbReference type="PROSITE" id="PS50109">
    <property type="entry name" value="HIS_KIN"/>
    <property type="match status" value="1"/>
</dbReference>
<keyword evidence="9" id="KW-0812">Transmembrane</keyword>
<evidence type="ECO:0000256" key="5">
    <source>
        <dbReference type="ARBA" id="ARBA00022679"/>
    </source>
</evidence>
<gene>
    <name evidence="12" type="ORF">FYJ85_03360</name>
</gene>
<dbReference type="Proteomes" id="UP000435649">
    <property type="component" value="Unassembled WGS sequence"/>
</dbReference>
<evidence type="ECO:0000256" key="7">
    <source>
        <dbReference type="ARBA" id="ARBA00023136"/>
    </source>
</evidence>
<dbReference type="InterPro" id="IPR050398">
    <property type="entry name" value="HssS/ArlS-like"/>
</dbReference>
<keyword evidence="5" id="KW-0808">Transferase</keyword>
<feature type="region of interest" description="Disordered" evidence="8">
    <location>
        <begin position="387"/>
        <end position="415"/>
    </location>
</feature>
<protein>
    <recommendedName>
        <fullName evidence="3">histidine kinase</fullName>
        <ecNumber evidence="3">2.7.13.3</ecNumber>
    </recommendedName>
</protein>
<organism evidence="12 13">
    <name type="scientific">Victivallis lenta</name>
    <dbReference type="NCBI Taxonomy" id="2606640"/>
    <lineage>
        <taxon>Bacteria</taxon>
        <taxon>Pseudomonadati</taxon>
        <taxon>Lentisphaerota</taxon>
        <taxon>Lentisphaeria</taxon>
        <taxon>Victivallales</taxon>
        <taxon>Victivallaceae</taxon>
        <taxon>Victivallis</taxon>
    </lineage>
</organism>
<feature type="domain" description="HAMP" evidence="11">
    <location>
        <begin position="73"/>
        <end position="127"/>
    </location>
</feature>
<dbReference type="GO" id="GO:0005886">
    <property type="term" value="C:plasma membrane"/>
    <property type="evidence" value="ECO:0007669"/>
    <property type="project" value="TreeGrafter"/>
</dbReference>
<proteinExistence type="predicted"/>
<dbReference type="SUPFAM" id="SSF55874">
    <property type="entry name" value="ATPase domain of HSP90 chaperone/DNA topoisomerase II/histidine kinase"/>
    <property type="match status" value="1"/>
</dbReference>
<dbReference type="AlphaFoldDB" id="A0A844FZD6"/>
<keyword evidence="13" id="KW-1185">Reference proteome</keyword>
<dbReference type="PANTHER" id="PTHR45528">
    <property type="entry name" value="SENSOR HISTIDINE KINASE CPXA"/>
    <property type="match status" value="1"/>
</dbReference>